<reference evidence="11 12" key="1">
    <citation type="journal article" date="2017" name="Int. J. Parasitol.">
        <title>The genome of the protozoan parasite Cystoisospora suis and a reverse vaccinology approach to identify vaccine candidates.</title>
        <authorList>
            <person name="Palmieri N."/>
            <person name="Shrestha A."/>
            <person name="Ruttkowski B."/>
            <person name="Beck T."/>
            <person name="Vogl C."/>
            <person name="Tomley F."/>
            <person name="Blake D.P."/>
            <person name="Joachim A."/>
        </authorList>
    </citation>
    <scope>NUCLEOTIDE SEQUENCE [LARGE SCALE GENOMIC DNA]</scope>
    <source>
        <strain evidence="11 12">Wien I</strain>
    </source>
</reference>
<evidence type="ECO:0000256" key="1">
    <source>
        <dbReference type="ARBA" id="ARBA00004120"/>
    </source>
</evidence>
<feature type="compositionally biased region" description="Basic and acidic residues" evidence="8">
    <location>
        <begin position="170"/>
        <end position="220"/>
    </location>
</feature>
<dbReference type="VEuPathDB" id="ToxoDB:CSUI_002054"/>
<comment type="caution">
    <text evidence="11">The sequence shown here is derived from an EMBL/GenBank/DDBJ whole genome shotgun (WGS) entry which is preliminary data.</text>
</comment>
<dbReference type="InterPro" id="IPR026201">
    <property type="entry name" value="Cep290"/>
</dbReference>
<evidence type="ECO:0000256" key="4">
    <source>
        <dbReference type="ARBA" id="ARBA00022794"/>
    </source>
</evidence>
<comment type="subcellular location">
    <subcellularLocation>
        <location evidence="1">Cytoplasm</location>
        <location evidence="1">Cytoskeleton</location>
        <location evidence="1">Cilium basal body</location>
    </subcellularLocation>
    <subcellularLocation>
        <location evidence="2">Cytoplasm</location>
        <location evidence="2">Cytoskeleton</location>
        <location evidence="2">Microtubule organizing center</location>
        <location evidence="2">Centrosome</location>
    </subcellularLocation>
</comment>
<keyword evidence="3" id="KW-0963">Cytoplasm</keyword>
<evidence type="ECO:0000256" key="8">
    <source>
        <dbReference type="SAM" id="MobiDB-lite"/>
    </source>
</evidence>
<accession>A0A2C6L802</accession>
<gene>
    <name evidence="11" type="ORF">CSUI_002054</name>
</gene>
<dbReference type="Gene3D" id="1.10.287.1490">
    <property type="match status" value="1"/>
</dbReference>
<dbReference type="AlphaFoldDB" id="A0A2C6L802"/>
<dbReference type="EMBL" id="MIGC01000853">
    <property type="protein sequence ID" value="PHJ24099.1"/>
    <property type="molecule type" value="Genomic_DNA"/>
</dbReference>
<dbReference type="GO" id="GO:0005813">
    <property type="term" value="C:centrosome"/>
    <property type="evidence" value="ECO:0007669"/>
    <property type="project" value="UniProtKB-SubCell"/>
</dbReference>
<feature type="signal peptide" evidence="10">
    <location>
        <begin position="1"/>
        <end position="20"/>
    </location>
</feature>
<evidence type="ECO:0000256" key="6">
    <source>
        <dbReference type="ARBA" id="ARBA00023212"/>
    </source>
</evidence>
<feature type="chain" id="PRO_5012383595" evidence="10">
    <location>
        <begin position="21"/>
        <end position="473"/>
    </location>
</feature>
<keyword evidence="9" id="KW-0472">Membrane</keyword>
<evidence type="ECO:0000256" key="3">
    <source>
        <dbReference type="ARBA" id="ARBA00022490"/>
    </source>
</evidence>
<dbReference type="PANTHER" id="PTHR18879:SF20">
    <property type="entry name" value="CENTROSOMAL PROTEIN OF 290 KDA"/>
    <property type="match status" value="1"/>
</dbReference>
<dbReference type="GeneID" id="94425467"/>
<dbReference type="Proteomes" id="UP000221165">
    <property type="component" value="Unassembled WGS sequence"/>
</dbReference>
<feature type="region of interest" description="Disordered" evidence="8">
    <location>
        <begin position="38"/>
        <end position="64"/>
    </location>
</feature>
<evidence type="ECO:0000313" key="11">
    <source>
        <dbReference type="EMBL" id="PHJ24099.1"/>
    </source>
</evidence>
<keyword evidence="10" id="KW-0732">Signal</keyword>
<dbReference type="OrthoDB" id="332476at2759"/>
<evidence type="ECO:0000256" key="10">
    <source>
        <dbReference type="SAM" id="SignalP"/>
    </source>
</evidence>
<keyword evidence="7" id="KW-0966">Cell projection</keyword>
<evidence type="ECO:0000256" key="9">
    <source>
        <dbReference type="SAM" id="Phobius"/>
    </source>
</evidence>
<keyword evidence="5" id="KW-0175">Coiled coil</keyword>
<feature type="region of interest" description="Disordered" evidence="8">
    <location>
        <begin position="170"/>
        <end position="229"/>
    </location>
</feature>
<feature type="region of interest" description="Disordered" evidence="8">
    <location>
        <begin position="411"/>
        <end position="473"/>
    </location>
</feature>
<dbReference type="RefSeq" id="XP_067925773.1">
    <property type="nucleotide sequence ID" value="XM_068062256.1"/>
</dbReference>
<name>A0A2C6L802_9APIC</name>
<evidence type="ECO:0000256" key="2">
    <source>
        <dbReference type="ARBA" id="ARBA00004300"/>
    </source>
</evidence>
<proteinExistence type="predicted"/>
<keyword evidence="6" id="KW-0206">Cytoskeleton</keyword>
<dbReference type="PANTHER" id="PTHR18879">
    <property type="entry name" value="CENTROSOMAL PROTEIN OF 290 KDA"/>
    <property type="match status" value="1"/>
</dbReference>
<keyword evidence="4" id="KW-0970">Cilium biogenesis/degradation</keyword>
<evidence type="ECO:0000256" key="7">
    <source>
        <dbReference type="ARBA" id="ARBA00023273"/>
    </source>
</evidence>
<organism evidence="11 12">
    <name type="scientific">Cystoisospora suis</name>
    <dbReference type="NCBI Taxonomy" id="483139"/>
    <lineage>
        <taxon>Eukaryota</taxon>
        <taxon>Sar</taxon>
        <taxon>Alveolata</taxon>
        <taxon>Apicomplexa</taxon>
        <taxon>Conoidasida</taxon>
        <taxon>Coccidia</taxon>
        <taxon>Eucoccidiorida</taxon>
        <taxon>Eimeriorina</taxon>
        <taxon>Sarcocystidae</taxon>
        <taxon>Cystoisospora</taxon>
    </lineage>
</organism>
<dbReference type="GO" id="GO:0030030">
    <property type="term" value="P:cell projection organization"/>
    <property type="evidence" value="ECO:0007669"/>
    <property type="project" value="UniProtKB-KW"/>
</dbReference>
<keyword evidence="12" id="KW-1185">Reference proteome</keyword>
<feature type="compositionally biased region" description="Polar residues" evidence="8">
    <location>
        <begin position="447"/>
        <end position="456"/>
    </location>
</feature>
<keyword evidence="9" id="KW-1133">Transmembrane helix</keyword>
<evidence type="ECO:0000313" key="12">
    <source>
        <dbReference type="Proteomes" id="UP000221165"/>
    </source>
</evidence>
<sequence length="473" mass="52348">MGPNFLSIRCLLLLPAVLVAEVTDLDFQQTVPFLPVSAASAEKPASPPKAAARESTPPTQPGMGEKMEQRLLKYAEQRAENAEQELKRFRETHETSVRACSDATQRKQKEIEACQKQSENLRTMYNSLQGTKAELEKKLRELEAKQAVAATSNEVETYRNAAEKAQKKVLELEKSQSQDRSQIDQLRKEKARHEAEVTSLRERVRHLEQRSAEAAEREKSQSASSPGASANQNIFSLSLMTSTLQSIGQLYMALGDYTVSRVPAEFWQQLAMMRLEAETLAAPYLQTVREKVWEPVAPSVTRGREFFWDTVYPLGAAAVSKGMRFGWSLSDDFVPSVNGRIDAALEPVYKLHPEVEPLVPAGLADRIALIVFLVLVTHFIALLAFRWVLCPALAFVCPCCCKRRHSKKKSKKYMPAQESGMGGMLNVPGGGAGTVTSASRGKDTSSKKAAQQQATPTRPFALSGGEYNKRTKA</sequence>
<feature type="compositionally biased region" description="Gly residues" evidence="8">
    <location>
        <begin position="420"/>
        <end position="433"/>
    </location>
</feature>
<keyword evidence="9 11" id="KW-0812">Transmembrane</keyword>
<feature type="compositionally biased region" description="Low complexity" evidence="8">
    <location>
        <begin position="38"/>
        <end position="50"/>
    </location>
</feature>
<protein>
    <submittedName>
        <fullName evidence="11">Transmembrane protein</fullName>
    </submittedName>
</protein>
<evidence type="ECO:0000256" key="5">
    <source>
        <dbReference type="ARBA" id="ARBA00023054"/>
    </source>
</evidence>
<feature type="transmembrane region" description="Helical" evidence="9">
    <location>
        <begin position="368"/>
        <end position="401"/>
    </location>
</feature>